<dbReference type="GO" id="GO:0032259">
    <property type="term" value="P:methylation"/>
    <property type="evidence" value="ECO:0007669"/>
    <property type="project" value="UniProtKB-KW"/>
</dbReference>
<proteinExistence type="inferred from homology"/>
<evidence type="ECO:0000313" key="3">
    <source>
        <dbReference type="EMBL" id="KAI5074762.1"/>
    </source>
</evidence>
<evidence type="ECO:0000256" key="2">
    <source>
        <dbReference type="SAM" id="MobiDB-lite"/>
    </source>
</evidence>
<protein>
    <recommendedName>
        <fullName evidence="1">N-lysine methyltransferase</fullName>
        <ecNumber evidence="1">2.1.1.-</ecNumber>
    </recommendedName>
</protein>
<evidence type="ECO:0000256" key="1">
    <source>
        <dbReference type="PIRNR" id="PIRNR011771"/>
    </source>
</evidence>
<dbReference type="InterPro" id="IPR050600">
    <property type="entry name" value="SETD3_SETD6_MTase"/>
</dbReference>
<dbReference type="PANTHER" id="PTHR13271">
    <property type="entry name" value="UNCHARACTERIZED PUTATIVE METHYLTRANSFERASE"/>
    <property type="match status" value="1"/>
</dbReference>
<dbReference type="PIRSF" id="PIRSF011771">
    <property type="entry name" value="RMS1_SET"/>
    <property type="match status" value="1"/>
</dbReference>
<dbReference type="SUPFAM" id="SSF82199">
    <property type="entry name" value="SET domain"/>
    <property type="match status" value="1"/>
</dbReference>
<feature type="compositionally biased region" description="Basic and acidic residues" evidence="2">
    <location>
        <begin position="248"/>
        <end position="267"/>
    </location>
</feature>
<keyword evidence="4" id="KW-1185">Reference proteome</keyword>
<organism evidence="3 4">
    <name type="scientific">Adiantum capillus-veneris</name>
    <name type="common">Maidenhair fern</name>
    <dbReference type="NCBI Taxonomy" id="13818"/>
    <lineage>
        <taxon>Eukaryota</taxon>
        <taxon>Viridiplantae</taxon>
        <taxon>Streptophyta</taxon>
        <taxon>Embryophyta</taxon>
        <taxon>Tracheophyta</taxon>
        <taxon>Polypodiopsida</taxon>
        <taxon>Polypodiidae</taxon>
        <taxon>Polypodiales</taxon>
        <taxon>Pteridineae</taxon>
        <taxon>Pteridaceae</taxon>
        <taxon>Vittarioideae</taxon>
        <taxon>Adiantum</taxon>
    </lineage>
</organism>
<keyword evidence="1" id="KW-0489">Methyltransferase</keyword>
<gene>
    <name evidence="3" type="ORF">GOP47_0010723</name>
</gene>
<keyword evidence="1" id="KW-0949">S-adenosyl-L-methionine</keyword>
<comment type="function">
    <text evidence="1">Protein-lysine N-methyltransferase.</text>
</comment>
<keyword evidence="1" id="KW-0539">Nucleus</keyword>
<keyword evidence="1" id="KW-0808">Transferase</keyword>
<reference evidence="3" key="1">
    <citation type="submission" date="2021-01" db="EMBL/GenBank/DDBJ databases">
        <title>Adiantum capillus-veneris genome.</title>
        <authorList>
            <person name="Fang Y."/>
            <person name="Liao Q."/>
        </authorList>
    </citation>
    <scope>NUCLEOTIDE SEQUENCE</scope>
    <source>
        <strain evidence="3">H3</strain>
        <tissue evidence="3">Leaf</tissue>
    </source>
</reference>
<dbReference type="Proteomes" id="UP000886520">
    <property type="component" value="Chromosome 10"/>
</dbReference>
<dbReference type="EMBL" id="JABFUD020000010">
    <property type="protein sequence ID" value="KAI5074762.1"/>
    <property type="molecule type" value="Genomic_DNA"/>
</dbReference>
<name>A0A9D4UVV1_ADICA</name>
<dbReference type="GO" id="GO:0016279">
    <property type="term" value="F:protein-lysine N-methyltransferase activity"/>
    <property type="evidence" value="ECO:0007669"/>
    <property type="project" value="UniProtKB-UniRule"/>
</dbReference>
<evidence type="ECO:0000313" key="4">
    <source>
        <dbReference type="Proteomes" id="UP000886520"/>
    </source>
</evidence>
<dbReference type="Gene3D" id="3.90.1410.10">
    <property type="entry name" value="set domain protein methyltransferase, domain 1"/>
    <property type="match status" value="2"/>
</dbReference>
<dbReference type="AlphaFoldDB" id="A0A9D4UVV1"/>
<dbReference type="InterPro" id="IPR046341">
    <property type="entry name" value="SET_dom_sf"/>
</dbReference>
<dbReference type="EC" id="2.1.1.-" evidence="1"/>
<dbReference type="InterPro" id="IPR011383">
    <property type="entry name" value="N-lys_methylase_SETD6"/>
</dbReference>
<dbReference type="GO" id="GO:0005634">
    <property type="term" value="C:nucleus"/>
    <property type="evidence" value="ECO:0007669"/>
    <property type="project" value="UniProtKB-SubCell"/>
</dbReference>
<dbReference type="OrthoDB" id="441812at2759"/>
<comment type="caution">
    <text evidence="3">The sequence shown here is derived from an EMBL/GenBank/DDBJ whole genome shotgun (WGS) entry which is preliminary data.</text>
</comment>
<comment type="similarity">
    <text evidence="1">Belongs to the class V-like SAM-binding methyltransferase superfamily. Histone-lysine methyltransferase family. SETD6 subfamily.</text>
</comment>
<sequence length="454" mass="51754">MASSTAARRRLRSFLRWMTSWGIQISDGLEIVEGVNNGISCGEFGVRAAYDFQDGDAIAFIPKDACLTLRTTGAAHTLDKAQLGGGLGLVVALMYERSRGEASPWFPYLNLLPLRHGALPIVWEREEIDALLLGTELHLVAMEDRRLMEEDWRECIWPLTEVYSNEFPKEHFTLEHYLSAKTLVASRSFEVDDFHGYGMVPLADLFNHKTSKEDVHIMREADSDLPQKRINFGRASPEVESDCLGPSRVEEISDGDSHSPLESAKGKERSDVLEMVLIRDVSGGSEIFNTYGELSNACLLHRHGFTETDNRYDIVNIDFTLVMYYSASFFPKRHVRNRVRLWRKYGCSALRWKTTEYFEIEQERATVISSGKSRDLGGVFLTAQVCEALLWLSERRDEAYGQTSLEEDLELLDVVNPVEEPKLFHALSLRISERSILKRLYHFSREKLGTPQKM</sequence>
<feature type="region of interest" description="Disordered" evidence="2">
    <location>
        <begin position="237"/>
        <end position="267"/>
    </location>
</feature>
<comment type="subcellular location">
    <subcellularLocation>
        <location evidence="1">Nucleus</location>
    </subcellularLocation>
</comment>
<accession>A0A9D4UVV1</accession>
<dbReference type="PANTHER" id="PTHR13271:SF34">
    <property type="entry name" value="N-LYSINE METHYLTRANSFERASE SETD6"/>
    <property type="match status" value="1"/>
</dbReference>